<evidence type="ECO:0000256" key="9">
    <source>
        <dbReference type="ARBA" id="ARBA00023204"/>
    </source>
</evidence>
<evidence type="ECO:0000256" key="3">
    <source>
        <dbReference type="ARBA" id="ARBA00022763"/>
    </source>
</evidence>
<keyword evidence="1" id="KW-0540">Nuclease</keyword>
<dbReference type="GO" id="GO:0004527">
    <property type="term" value="F:exonuclease activity"/>
    <property type="evidence" value="ECO:0007669"/>
    <property type="project" value="UniProtKB-KW"/>
</dbReference>
<keyword evidence="9" id="KW-0234">DNA repair</keyword>
<dbReference type="GO" id="GO:0000725">
    <property type="term" value="P:recombinational repair"/>
    <property type="evidence" value="ECO:0007669"/>
    <property type="project" value="TreeGrafter"/>
</dbReference>
<dbReference type="Pfam" id="PF00580">
    <property type="entry name" value="UvrD-helicase"/>
    <property type="match status" value="1"/>
</dbReference>
<feature type="binding site" evidence="15">
    <location>
        <begin position="42"/>
        <end position="49"/>
    </location>
    <ligand>
        <name>ATP</name>
        <dbReference type="ChEBI" id="CHEBI:30616"/>
    </ligand>
</feature>
<evidence type="ECO:0000313" key="19">
    <source>
        <dbReference type="EMBL" id="OWV33342.1"/>
    </source>
</evidence>
<accession>A0A219B4N6</accession>
<evidence type="ECO:0000256" key="6">
    <source>
        <dbReference type="ARBA" id="ARBA00022839"/>
    </source>
</evidence>
<keyword evidence="6" id="KW-0269">Exonuclease</keyword>
<dbReference type="PANTHER" id="PTHR11070">
    <property type="entry name" value="UVRD / RECB / PCRA DNA HELICASE FAMILY MEMBER"/>
    <property type="match status" value="1"/>
</dbReference>
<evidence type="ECO:0000256" key="13">
    <source>
        <dbReference type="ARBA" id="ARBA00034923"/>
    </source>
</evidence>
<evidence type="ECO:0000259" key="17">
    <source>
        <dbReference type="PROSITE" id="PS51198"/>
    </source>
</evidence>
<dbReference type="GO" id="GO:0043138">
    <property type="term" value="F:3'-5' DNA helicase activity"/>
    <property type="evidence" value="ECO:0007669"/>
    <property type="project" value="UniProtKB-EC"/>
</dbReference>
<dbReference type="GO" id="GO:0033202">
    <property type="term" value="C:DNA helicase complex"/>
    <property type="evidence" value="ECO:0007669"/>
    <property type="project" value="TreeGrafter"/>
</dbReference>
<feature type="region of interest" description="Disordered" evidence="16">
    <location>
        <begin position="929"/>
        <end position="979"/>
    </location>
</feature>
<dbReference type="Proteomes" id="UP000198462">
    <property type="component" value="Unassembled WGS sequence"/>
</dbReference>
<name>A0A219B4N6_9SPHN</name>
<dbReference type="NCBIfam" id="TIGR02784">
    <property type="entry name" value="addA_alphas"/>
    <property type="match status" value="1"/>
</dbReference>
<reference evidence="20" key="1">
    <citation type="submission" date="2017-05" db="EMBL/GenBank/DDBJ databases">
        <authorList>
            <person name="Lin X."/>
        </authorList>
    </citation>
    <scope>NUCLEOTIDE SEQUENCE [LARGE SCALE GENOMIC DNA]</scope>
    <source>
        <strain evidence="20">JLT2012</strain>
    </source>
</reference>
<evidence type="ECO:0000256" key="10">
    <source>
        <dbReference type="ARBA" id="ARBA00023235"/>
    </source>
</evidence>
<keyword evidence="4 15" id="KW-0378">Hydrolase</keyword>
<evidence type="ECO:0000259" key="18">
    <source>
        <dbReference type="PROSITE" id="PS51217"/>
    </source>
</evidence>
<dbReference type="InterPro" id="IPR011604">
    <property type="entry name" value="PDDEXK-like_dom_sf"/>
</dbReference>
<dbReference type="Gene3D" id="1.10.486.10">
    <property type="entry name" value="PCRA, domain 4"/>
    <property type="match status" value="1"/>
</dbReference>
<dbReference type="InterPro" id="IPR027417">
    <property type="entry name" value="P-loop_NTPase"/>
</dbReference>
<keyword evidence="8" id="KW-0238">DNA-binding</keyword>
<dbReference type="Pfam" id="PF12705">
    <property type="entry name" value="PDDEXK_1"/>
    <property type="match status" value="1"/>
</dbReference>
<feature type="domain" description="UvrD-like helicase C-terminal" evidence="18">
    <location>
        <begin position="519"/>
        <end position="801"/>
    </location>
</feature>
<evidence type="ECO:0000256" key="16">
    <source>
        <dbReference type="SAM" id="MobiDB-lite"/>
    </source>
</evidence>
<dbReference type="InterPro" id="IPR014016">
    <property type="entry name" value="UvrD-like_ATP-bd"/>
</dbReference>
<dbReference type="GO" id="GO:0005829">
    <property type="term" value="C:cytosol"/>
    <property type="evidence" value="ECO:0007669"/>
    <property type="project" value="TreeGrafter"/>
</dbReference>
<evidence type="ECO:0000256" key="2">
    <source>
        <dbReference type="ARBA" id="ARBA00022741"/>
    </source>
</evidence>
<comment type="caution">
    <text evidence="19">The sequence shown here is derived from an EMBL/GenBank/DDBJ whole genome shotgun (WGS) entry which is preliminary data.</text>
</comment>
<dbReference type="Gene3D" id="3.40.50.300">
    <property type="entry name" value="P-loop containing nucleotide triphosphate hydrolases"/>
    <property type="match status" value="4"/>
</dbReference>
<evidence type="ECO:0000256" key="8">
    <source>
        <dbReference type="ARBA" id="ARBA00023125"/>
    </source>
</evidence>
<comment type="catalytic activity">
    <reaction evidence="14">
        <text>ATP + H2O = ADP + phosphate + H(+)</text>
        <dbReference type="Rhea" id="RHEA:13065"/>
        <dbReference type="ChEBI" id="CHEBI:15377"/>
        <dbReference type="ChEBI" id="CHEBI:15378"/>
        <dbReference type="ChEBI" id="CHEBI:30616"/>
        <dbReference type="ChEBI" id="CHEBI:43474"/>
        <dbReference type="ChEBI" id="CHEBI:456216"/>
        <dbReference type="EC" id="5.6.2.4"/>
    </reaction>
</comment>
<keyword evidence="2 15" id="KW-0547">Nucleotide-binding</keyword>
<proteinExistence type="predicted"/>
<dbReference type="InterPro" id="IPR000212">
    <property type="entry name" value="DNA_helicase_UvrD/REP"/>
</dbReference>
<dbReference type="PROSITE" id="PS51217">
    <property type="entry name" value="UVRD_HELICASE_CTER"/>
    <property type="match status" value="1"/>
</dbReference>
<evidence type="ECO:0000256" key="1">
    <source>
        <dbReference type="ARBA" id="ARBA00022722"/>
    </source>
</evidence>
<dbReference type="InterPro" id="IPR014017">
    <property type="entry name" value="DNA_helicase_UvrD-like_C"/>
</dbReference>
<dbReference type="Pfam" id="PF13361">
    <property type="entry name" value="UvrD_C"/>
    <property type="match status" value="1"/>
</dbReference>
<evidence type="ECO:0000256" key="11">
    <source>
        <dbReference type="ARBA" id="ARBA00034617"/>
    </source>
</evidence>
<dbReference type="InterPro" id="IPR014151">
    <property type="entry name" value="DNA_helicase_AddA"/>
</dbReference>
<evidence type="ECO:0000256" key="14">
    <source>
        <dbReference type="ARBA" id="ARBA00048988"/>
    </source>
</evidence>
<keyword evidence="10" id="KW-0413">Isomerase</keyword>
<dbReference type="PROSITE" id="PS51198">
    <property type="entry name" value="UVRD_HELICASE_ATP_BIND"/>
    <property type="match status" value="1"/>
</dbReference>
<dbReference type="OrthoDB" id="9810135at2"/>
<evidence type="ECO:0000256" key="4">
    <source>
        <dbReference type="ARBA" id="ARBA00022801"/>
    </source>
</evidence>
<evidence type="ECO:0000256" key="5">
    <source>
        <dbReference type="ARBA" id="ARBA00022806"/>
    </source>
</evidence>
<dbReference type="InterPro" id="IPR011335">
    <property type="entry name" value="Restrct_endonuc-II-like"/>
</dbReference>
<dbReference type="SUPFAM" id="SSF52980">
    <property type="entry name" value="Restriction endonuclease-like"/>
    <property type="match status" value="1"/>
</dbReference>
<dbReference type="InterPro" id="IPR038726">
    <property type="entry name" value="PDDEXK_AddAB-type"/>
</dbReference>
<dbReference type="PANTHER" id="PTHR11070:SF2">
    <property type="entry name" value="ATP-DEPENDENT DNA HELICASE SRS2"/>
    <property type="match status" value="1"/>
</dbReference>
<comment type="catalytic activity">
    <reaction evidence="11">
        <text>Couples ATP hydrolysis with the unwinding of duplex DNA by translocating in the 3'-5' direction.</text>
        <dbReference type="EC" id="5.6.2.4"/>
    </reaction>
</comment>
<feature type="domain" description="UvrD-like helicase ATP-binding" evidence="17">
    <location>
        <begin position="21"/>
        <end position="498"/>
    </location>
</feature>
<dbReference type="GO" id="GO:0003677">
    <property type="term" value="F:DNA binding"/>
    <property type="evidence" value="ECO:0007669"/>
    <property type="project" value="UniProtKB-KW"/>
</dbReference>
<dbReference type="AlphaFoldDB" id="A0A219B4N6"/>
<dbReference type="EMBL" id="NFZT01000001">
    <property type="protein sequence ID" value="OWV33342.1"/>
    <property type="molecule type" value="Genomic_DNA"/>
</dbReference>
<evidence type="ECO:0000256" key="12">
    <source>
        <dbReference type="ARBA" id="ARBA00034808"/>
    </source>
</evidence>
<keyword evidence="20" id="KW-1185">Reference proteome</keyword>
<evidence type="ECO:0000313" key="20">
    <source>
        <dbReference type="Proteomes" id="UP000198462"/>
    </source>
</evidence>
<gene>
    <name evidence="19" type="ORF">B5C34_07655</name>
</gene>
<protein>
    <recommendedName>
        <fullName evidence="12">DNA 3'-5' helicase</fullName>
        <ecNumber evidence="12">5.6.2.4</ecNumber>
    </recommendedName>
    <alternativeName>
        <fullName evidence="13">DNA 3'-5' helicase II</fullName>
    </alternativeName>
</protein>
<keyword evidence="3" id="KW-0227">DNA damage</keyword>
<evidence type="ECO:0000256" key="7">
    <source>
        <dbReference type="ARBA" id="ARBA00022840"/>
    </source>
</evidence>
<dbReference type="GO" id="GO:0005524">
    <property type="term" value="F:ATP binding"/>
    <property type="evidence" value="ECO:0007669"/>
    <property type="project" value="UniProtKB-UniRule"/>
</dbReference>
<organism evidence="19 20">
    <name type="scientific">Pacificimonas flava</name>
    <dbReference type="NCBI Taxonomy" id="1234595"/>
    <lineage>
        <taxon>Bacteria</taxon>
        <taxon>Pseudomonadati</taxon>
        <taxon>Pseudomonadota</taxon>
        <taxon>Alphaproteobacteria</taxon>
        <taxon>Sphingomonadales</taxon>
        <taxon>Sphingosinicellaceae</taxon>
        <taxon>Pacificimonas</taxon>
    </lineage>
</organism>
<keyword evidence="5 15" id="KW-0347">Helicase</keyword>
<evidence type="ECO:0000256" key="15">
    <source>
        <dbReference type="PROSITE-ProRule" id="PRU00560"/>
    </source>
</evidence>
<dbReference type="EC" id="5.6.2.4" evidence="12"/>
<keyword evidence="7 15" id="KW-0067">ATP-binding</keyword>
<dbReference type="Gene3D" id="3.90.320.10">
    <property type="match status" value="1"/>
</dbReference>
<sequence length="1138" mass="125251">MNSLPACRSGRATRVAERGRLIELTEEQKRAAEPTVHAWVSASAGTGKTQVLSARVLRLLLNGARPEGILALTFTKAAAAEMKSRIFRDLGRWVTASDEEIAADLNAIGELPDAELLRRARTLFAAALEARGGLKVQTLHAFASSLLAAFPIEAEMTPGYQTLDDRSGAQLKAEVLERAISDAASGEDRDFLADLGRLAVRHGDARAADLLGSLLRERRRLASFGSDADIETELRRILGIRAGDVNEILRADMQASGLDEALRGYAEALERWDTKSGRARLQPITAFFAAEGQEEARRLRDLFPACFTGKSKRFASNAKLEPEQSRAADCLEQLRDTVWRLEIAELASLHLRVGRRMAALYEQAKARRGAADFDDLIAEAARLLTQVPGAWVLYKLDQRLDHVLVDEGQDTNAAQWRIVEALTEEFFAGRGARAEDMEEAELRHRTQFAVGDYKQAIFGFQGTDPEEFRAARDRARERAEAAEQHFEPVPLSRSFRSVPAVLTVVDRVIAQKGAAAFGMAGTAIPPHDPHRKGQAGAVTLWPRLGTEENPLSQDDADGKERALASRIAEEVGGWLDERRFLPSRGRAVEPQDILILLRSRGDLVPELVAALHARGVPVAGADRLRLTAPLAVKDCLSLIKFAMQPEDDLSLAELLVSPFLGWSQQQLYDLAQPRPRNRRNRPTESLWFSLRHASGPHAEEARAWLGEVLSMADYRPPYDFLETILSGPLQGRSKLLRRLGEEARDPLEELLSQALAYERLAAPSLQGFLDWLAVADDIEVKRDPDAPQAAVRIMTVHGAKGLQAPVVIMADAAKAAAGQGGGGVDGLLAGEEEPRLPLYGLRRAELPERLGDLQAERERKDAEESLRLLYVAMTRAEDYLFAGGLAGKGSDSWWHVMQAALLDLEHEEVEAPRWGGLALRYREGEIALGGRKDDTRSPGVPELPDWARTPAPEEAAPPRPLTPSEGEDEDGLPPPGPALERAAERGRVLHKLFERLPDLPPQSRRQAAAAFLERRAGRSEVDGLDREALLGELFAVLDDPAHSELFSGEALREAPLTAVVEDRVIAGTVDVMLVEPHRVRLVDFKTDRNVPASLADVRERHKSQMDAYQRAAEAIFPGRRVECGLLYTAGPRLLWLNE</sequence>
<dbReference type="SUPFAM" id="SSF52540">
    <property type="entry name" value="P-loop containing nucleoside triphosphate hydrolases"/>
    <property type="match status" value="1"/>
</dbReference>